<dbReference type="InterPro" id="IPR002575">
    <property type="entry name" value="Aminoglycoside_PTrfase"/>
</dbReference>
<dbReference type="EMBL" id="JAUYVI010000004">
    <property type="protein sequence ID" value="MDQ7248963.1"/>
    <property type="molecule type" value="Genomic_DNA"/>
</dbReference>
<dbReference type="Gene3D" id="3.90.1200.10">
    <property type="match status" value="1"/>
</dbReference>
<name>A0ABU0YQ95_9PROT</name>
<comment type="caution">
    <text evidence="2">The sequence shown here is derived from an EMBL/GenBank/DDBJ whole genome shotgun (WGS) entry which is preliminary data.</text>
</comment>
<dbReference type="Gene3D" id="3.30.200.20">
    <property type="entry name" value="Phosphorylase Kinase, domain 1"/>
    <property type="match status" value="1"/>
</dbReference>
<evidence type="ECO:0000259" key="1">
    <source>
        <dbReference type="Pfam" id="PF01636"/>
    </source>
</evidence>
<dbReference type="Pfam" id="PF01636">
    <property type="entry name" value="APH"/>
    <property type="match status" value="1"/>
</dbReference>
<gene>
    <name evidence="2" type="ORF">Q8A70_14855</name>
</gene>
<keyword evidence="3" id="KW-1185">Reference proteome</keyword>
<accession>A0ABU0YQ95</accession>
<dbReference type="RefSeq" id="WP_379956441.1">
    <property type="nucleotide sequence ID" value="NZ_JAUYVI010000004.1"/>
</dbReference>
<reference evidence="3" key="1">
    <citation type="submission" date="2023-08" db="EMBL/GenBank/DDBJ databases">
        <title>Rhodospirillaceae gen. nov., a novel taxon isolated from the Yangtze River Yuezi River estuary sludge.</title>
        <authorList>
            <person name="Ruan L."/>
        </authorList>
    </citation>
    <scope>NUCLEOTIDE SEQUENCE [LARGE SCALE GENOMIC DNA]</scope>
    <source>
        <strain evidence="3">R-7</strain>
    </source>
</reference>
<dbReference type="InterPro" id="IPR011009">
    <property type="entry name" value="Kinase-like_dom_sf"/>
</dbReference>
<proteinExistence type="predicted"/>
<protein>
    <submittedName>
        <fullName evidence="2">Phosphotransferase</fullName>
    </submittedName>
</protein>
<evidence type="ECO:0000313" key="3">
    <source>
        <dbReference type="Proteomes" id="UP001230156"/>
    </source>
</evidence>
<feature type="domain" description="Aminoglycoside phosphotransferase" evidence="1">
    <location>
        <begin position="22"/>
        <end position="253"/>
    </location>
</feature>
<dbReference type="SUPFAM" id="SSF56112">
    <property type="entry name" value="Protein kinase-like (PK-like)"/>
    <property type="match status" value="1"/>
</dbReference>
<organism evidence="2 3">
    <name type="scientific">Dongia sedimenti</name>
    <dbReference type="NCBI Taxonomy" id="3064282"/>
    <lineage>
        <taxon>Bacteria</taxon>
        <taxon>Pseudomonadati</taxon>
        <taxon>Pseudomonadota</taxon>
        <taxon>Alphaproteobacteria</taxon>
        <taxon>Rhodospirillales</taxon>
        <taxon>Dongiaceae</taxon>
        <taxon>Dongia</taxon>
    </lineage>
</organism>
<sequence>MTDRSAVIARFLAAHGWNGAVAQPLAGDGSVRRYTRLTLRDRRCLLMDCPPELPIAPFLNIDALLRRLDLSAPAIFAADSDAGLALVEDFGDDTFTRLLGHGADETALYQLAVDLLIALHRRATPADCANLPVFDDERALDGLFRMLDWYWPAIHGAKASDTVRREFEAAWRAVLPKMRTVPDSIAQFDYHTDNLLRLDRPGVAACGVIDFQDAVQAPVVFDIATLLANDRRAIPDRLRDTMIDRYLQAFPALDRDAFMTAFAVKTAHWNTRIVGTFARLLRRDGKVHYQRFMPRVWFLVERYMAHPALEPVADWYRRHLPPADRRILERDERSGA</sequence>
<dbReference type="Proteomes" id="UP001230156">
    <property type="component" value="Unassembled WGS sequence"/>
</dbReference>
<evidence type="ECO:0000313" key="2">
    <source>
        <dbReference type="EMBL" id="MDQ7248963.1"/>
    </source>
</evidence>